<keyword evidence="9" id="KW-1185">Reference proteome</keyword>
<evidence type="ECO:0000256" key="6">
    <source>
        <dbReference type="RuleBase" id="RU004296"/>
    </source>
</evidence>
<dbReference type="Gene3D" id="2.40.10.10">
    <property type="entry name" value="Trypsin-like serine proteases"/>
    <property type="match status" value="2"/>
</dbReference>
<dbReference type="InterPro" id="IPR001254">
    <property type="entry name" value="Trypsin_dom"/>
</dbReference>
<dbReference type="EC" id="3.4.21.-" evidence="6"/>
<reference evidence="8 9" key="1">
    <citation type="submission" date="2023-12" db="EMBL/GenBank/DDBJ databases">
        <title>Description of Novel Strain Fulvimarina sp. 2208YS6-2-32 isolated from Uroteuthis (Photololigo) edulis.</title>
        <authorList>
            <person name="Park J.-S."/>
        </authorList>
    </citation>
    <scope>NUCLEOTIDE SEQUENCE [LARGE SCALE GENOMIC DNA]</scope>
    <source>
        <strain evidence="8 9">2208YS6-2-32</strain>
    </source>
</reference>
<dbReference type="SMART" id="SM00020">
    <property type="entry name" value="Tryp_SPc"/>
    <property type="match status" value="1"/>
</dbReference>
<protein>
    <recommendedName>
        <fullName evidence="6">Serine protease</fullName>
        <ecNumber evidence="6">3.4.21.-</ecNumber>
    </recommendedName>
</protein>
<feature type="signal peptide" evidence="6">
    <location>
        <begin position="1"/>
        <end position="24"/>
    </location>
</feature>
<dbReference type="PROSITE" id="PS50240">
    <property type="entry name" value="TRYPSIN_DOM"/>
    <property type="match status" value="1"/>
</dbReference>
<dbReference type="RefSeq" id="WP_322186740.1">
    <property type="nucleotide sequence ID" value="NZ_JAXLPB010000002.1"/>
</dbReference>
<comment type="similarity">
    <text evidence="1 6">Belongs to the peptidase S1B family.</text>
</comment>
<keyword evidence="3 6" id="KW-0732">Signal</keyword>
<evidence type="ECO:0000313" key="9">
    <source>
        <dbReference type="Proteomes" id="UP001294412"/>
    </source>
</evidence>
<dbReference type="InterPro" id="IPR008256">
    <property type="entry name" value="Peptidase_S1B"/>
</dbReference>
<dbReference type="SUPFAM" id="SSF50494">
    <property type="entry name" value="Trypsin-like serine proteases"/>
    <property type="match status" value="1"/>
</dbReference>
<evidence type="ECO:0000259" key="7">
    <source>
        <dbReference type="PROSITE" id="PS50240"/>
    </source>
</evidence>
<keyword evidence="4 6" id="KW-0378">Hydrolase</keyword>
<feature type="domain" description="Peptidase S1" evidence="7">
    <location>
        <begin position="27"/>
        <end position="232"/>
    </location>
</feature>
<evidence type="ECO:0000256" key="4">
    <source>
        <dbReference type="ARBA" id="ARBA00022801"/>
    </source>
</evidence>
<evidence type="ECO:0000256" key="1">
    <source>
        <dbReference type="ARBA" id="ARBA00008764"/>
    </source>
</evidence>
<evidence type="ECO:0000256" key="3">
    <source>
        <dbReference type="ARBA" id="ARBA00022729"/>
    </source>
</evidence>
<dbReference type="PRINTS" id="PR00839">
    <property type="entry name" value="V8PROTEASE"/>
</dbReference>
<comment type="caution">
    <text evidence="8">The sequence shown here is derived from an EMBL/GenBank/DDBJ whole genome shotgun (WGS) entry which is preliminary data.</text>
</comment>
<dbReference type="InterPro" id="IPR018114">
    <property type="entry name" value="TRYPSIN_HIS"/>
</dbReference>
<dbReference type="PROSITE" id="PS00134">
    <property type="entry name" value="TRYPSIN_HIS"/>
    <property type="match status" value="1"/>
</dbReference>
<evidence type="ECO:0000256" key="2">
    <source>
        <dbReference type="ARBA" id="ARBA00022670"/>
    </source>
</evidence>
<feature type="chain" id="PRO_5044979320" description="Serine protease" evidence="6">
    <location>
        <begin position="25"/>
        <end position="232"/>
    </location>
</feature>
<accession>A0ABU5I1Q9</accession>
<dbReference type="Pfam" id="PF13365">
    <property type="entry name" value="Trypsin_2"/>
    <property type="match status" value="1"/>
</dbReference>
<dbReference type="InterPro" id="IPR009003">
    <property type="entry name" value="Peptidase_S1_PA"/>
</dbReference>
<proteinExistence type="inferred from homology"/>
<keyword evidence="5 6" id="KW-0720">Serine protease</keyword>
<dbReference type="Proteomes" id="UP001294412">
    <property type="component" value="Unassembled WGS sequence"/>
</dbReference>
<name>A0ABU5I1Q9_9HYPH</name>
<sequence length="232" mass="24182">MAPFVRLAAVMAALVCTAPPLASAGETSGGPRERVDVATAPWSAVGQVNNAAYGRCTGVLIGPRKALTAAHCLYNAQTKRFLQPGSVHFVLGYDRGAYAFATTLSGIEIPEGYDPARPIETIAYDIAVLHLGAPAPRTIEPLAIATAELPHGARLSAAGYGRDRLYALSAVRDCRVERSDPMNLVLAGCPILNGYSGGPLIDAAGRLVAIISATGREADGIVLSVRPTTQFD</sequence>
<keyword evidence="2 6" id="KW-0645">Protease</keyword>
<dbReference type="InterPro" id="IPR050966">
    <property type="entry name" value="Glutamyl_endopeptidase"/>
</dbReference>
<organism evidence="8 9">
    <name type="scientific">Fulvimarina uroteuthidis</name>
    <dbReference type="NCBI Taxonomy" id="3098149"/>
    <lineage>
        <taxon>Bacteria</taxon>
        <taxon>Pseudomonadati</taxon>
        <taxon>Pseudomonadota</taxon>
        <taxon>Alphaproteobacteria</taxon>
        <taxon>Hyphomicrobiales</taxon>
        <taxon>Aurantimonadaceae</taxon>
        <taxon>Fulvimarina</taxon>
    </lineage>
</organism>
<dbReference type="EMBL" id="JAXLPB010000002">
    <property type="protein sequence ID" value="MDY8109294.1"/>
    <property type="molecule type" value="Genomic_DNA"/>
</dbReference>
<dbReference type="PANTHER" id="PTHR15462:SF8">
    <property type="entry name" value="SERINE PROTEASE"/>
    <property type="match status" value="1"/>
</dbReference>
<dbReference type="PANTHER" id="PTHR15462">
    <property type="entry name" value="SERINE PROTEASE"/>
    <property type="match status" value="1"/>
</dbReference>
<evidence type="ECO:0000256" key="5">
    <source>
        <dbReference type="ARBA" id="ARBA00022825"/>
    </source>
</evidence>
<gene>
    <name evidence="8" type="ORF">U0C82_09090</name>
</gene>
<dbReference type="InterPro" id="IPR043504">
    <property type="entry name" value="Peptidase_S1_PA_chymotrypsin"/>
</dbReference>
<evidence type="ECO:0000313" key="8">
    <source>
        <dbReference type="EMBL" id="MDY8109294.1"/>
    </source>
</evidence>